<evidence type="ECO:0000256" key="6">
    <source>
        <dbReference type="ARBA" id="ARBA00022692"/>
    </source>
</evidence>
<evidence type="ECO:0000256" key="5">
    <source>
        <dbReference type="ARBA" id="ARBA00022679"/>
    </source>
</evidence>
<evidence type="ECO:0000256" key="3">
    <source>
        <dbReference type="ARBA" id="ARBA00012438"/>
    </source>
</evidence>
<comment type="catalytic activity">
    <reaction evidence="1">
        <text>ATP + protein L-histidine = ADP + protein N-phospho-L-histidine.</text>
        <dbReference type="EC" id="2.7.13.3"/>
    </reaction>
</comment>
<protein>
    <recommendedName>
        <fullName evidence="3">histidine kinase</fullName>
        <ecNumber evidence="3">2.7.13.3</ecNumber>
    </recommendedName>
    <alternativeName>
        <fullName evidence="13">Glycopeptide resistance-associated protein S</fullName>
    </alternativeName>
</protein>
<dbReference type="InterPro" id="IPR004358">
    <property type="entry name" value="Sig_transdc_His_kin-like_C"/>
</dbReference>
<evidence type="ECO:0000256" key="1">
    <source>
        <dbReference type="ARBA" id="ARBA00000085"/>
    </source>
</evidence>
<dbReference type="GO" id="GO:0016036">
    <property type="term" value="P:cellular response to phosphate starvation"/>
    <property type="evidence" value="ECO:0007669"/>
    <property type="project" value="TreeGrafter"/>
</dbReference>
<dbReference type="RefSeq" id="WP_085237678.1">
    <property type="nucleotide sequence ID" value="NZ_CP020773.1"/>
</dbReference>
<keyword evidence="6 14" id="KW-0812">Transmembrane</keyword>
<evidence type="ECO:0000256" key="12">
    <source>
        <dbReference type="ARBA" id="ARBA00023136"/>
    </source>
</evidence>
<dbReference type="GO" id="GO:0000155">
    <property type="term" value="F:phosphorelay sensor kinase activity"/>
    <property type="evidence" value="ECO:0007669"/>
    <property type="project" value="TreeGrafter"/>
</dbReference>
<evidence type="ECO:0000313" key="16">
    <source>
        <dbReference type="EMBL" id="ARJ51206.1"/>
    </source>
</evidence>
<gene>
    <name evidence="16" type="ORF">B5P37_07735</name>
</gene>
<keyword evidence="5" id="KW-0808">Transferase</keyword>
<dbReference type="Gene3D" id="3.30.565.10">
    <property type="entry name" value="Histidine kinase-like ATPase, C-terminal domain"/>
    <property type="match status" value="1"/>
</dbReference>
<evidence type="ECO:0000256" key="14">
    <source>
        <dbReference type="SAM" id="Phobius"/>
    </source>
</evidence>
<evidence type="ECO:0000256" key="7">
    <source>
        <dbReference type="ARBA" id="ARBA00022741"/>
    </source>
</evidence>
<dbReference type="SMART" id="SM00387">
    <property type="entry name" value="HATPase_c"/>
    <property type="match status" value="1"/>
</dbReference>
<dbReference type="PANTHER" id="PTHR45453">
    <property type="entry name" value="PHOSPHATE REGULON SENSOR PROTEIN PHOR"/>
    <property type="match status" value="1"/>
</dbReference>
<name>A0AAC9RT53_9STAP</name>
<keyword evidence="7" id="KW-0547">Nucleotide-binding</keyword>
<dbReference type="AlphaFoldDB" id="A0AAC9RT53"/>
<dbReference type="InterPro" id="IPR036890">
    <property type="entry name" value="HATPase_C_sf"/>
</dbReference>
<reference evidence="16 17" key="1">
    <citation type="submission" date="2017-04" db="EMBL/GenBank/DDBJ databases">
        <authorList>
            <person name="Veseli I.A."/>
            <person name="Tang C."/>
            <person name="Pombert J.-F."/>
        </authorList>
    </citation>
    <scope>NUCLEOTIDE SEQUENCE [LARGE SCALE GENOMIC DNA]</scope>
    <source>
        <strain evidence="16 17">ATCC 700373</strain>
    </source>
</reference>
<feature type="domain" description="Histidine kinase" evidence="15">
    <location>
        <begin position="126"/>
        <end position="332"/>
    </location>
</feature>
<dbReference type="InterPro" id="IPR050351">
    <property type="entry name" value="BphY/WalK/GraS-like"/>
</dbReference>
<evidence type="ECO:0000256" key="2">
    <source>
        <dbReference type="ARBA" id="ARBA00004651"/>
    </source>
</evidence>
<evidence type="ECO:0000256" key="13">
    <source>
        <dbReference type="ARBA" id="ARBA00042987"/>
    </source>
</evidence>
<keyword evidence="9 16" id="KW-0067">ATP-binding</keyword>
<proteinExistence type="predicted"/>
<feature type="transmembrane region" description="Helical" evidence="14">
    <location>
        <begin position="15"/>
        <end position="31"/>
    </location>
</feature>
<dbReference type="PROSITE" id="PS50109">
    <property type="entry name" value="HIS_KIN"/>
    <property type="match status" value="1"/>
</dbReference>
<keyword evidence="4" id="KW-1003">Cell membrane</keyword>
<dbReference type="GO" id="GO:0005886">
    <property type="term" value="C:plasma membrane"/>
    <property type="evidence" value="ECO:0007669"/>
    <property type="project" value="UniProtKB-SubCell"/>
</dbReference>
<dbReference type="Proteomes" id="UP000242864">
    <property type="component" value="Chromosome"/>
</dbReference>
<dbReference type="KEGG" id="slz:B5P37_07735"/>
<keyword evidence="11" id="KW-0902">Two-component regulatory system</keyword>
<dbReference type="InterPro" id="IPR003594">
    <property type="entry name" value="HATPase_dom"/>
</dbReference>
<evidence type="ECO:0000259" key="15">
    <source>
        <dbReference type="PROSITE" id="PS50109"/>
    </source>
</evidence>
<dbReference type="Pfam" id="PF02518">
    <property type="entry name" value="HATPase_c"/>
    <property type="match status" value="1"/>
</dbReference>
<keyword evidence="12 14" id="KW-0472">Membrane</keyword>
<dbReference type="PANTHER" id="PTHR45453:SF2">
    <property type="entry name" value="HISTIDINE KINASE"/>
    <property type="match status" value="1"/>
</dbReference>
<feature type="transmembrane region" description="Helical" evidence="14">
    <location>
        <begin position="43"/>
        <end position="63"/>
    </location>
</feature>
<dbReference type="GO" id="GO:0004721">
    <property type="term" value="F:phosphoprotein phosphatase activity"/>
    <property type="evidence" value="ECO:0007669"/>
    <property type="project" value="TreeGrafter"/>
</dbReference>
<organism evidence="16 17">
    <name type="scientific">Staphylococcus lutrae</name>
    <dbReference type="NCBI Taxonomy" id="155085"/>
    <lineage>
        <taxon>Bacteria</taxon>
        <taxon>Bacillati</taxon>
        <taxon>Bacillota</taxon>
        <taxon>Bacilli</taxon>
        <taxon>Bacillales</taxon>
        <taxon>Staphylococcaceae</taxon>
        <taxon>Staphylococcus</taxon>
    </lineage>
</organism>
<accession>A0AAC9RT53</accession>
<keyword evidence="8" id="KW-0418">Kinase</keyword>
<keyword evidence="17" id="KW-1185">Reference proteome</keyword>
<dbReference type="SUPFAM" id="SSF55874">
    <property type="entry name" value="ATPase domain of HSP90 chaperone/DNA topoisomerase II/histidine kinase"/>
    <property type="match status" value="1"/>
</dbReference>
<evidence type="ECO:0000256" key="4">
    <source>
        <dbReference type="ARBA" id="ARBA00022475"/>
    </source>
</evidence>
<evidence type="ECO:0000313" key="17">
    <source>
        <dbReference type="Proteomes" id="UP000242864"/>
    </source>
</evidence>
<sequence>MITIRWIVYFLQERMAWITIFVIFDILLLVFTFLDDDLPFDNIWYIIGVKWLVTIFFLIYRFFKETKYYQHLESDPEIEAVHHHLLAETPFEQMTLRYLRAKITQLHQSIAQQQYWIDLNEQSMTEFVHDIKTPITALKLLIEKESDFVRRKQLMYEWSRIDYMLDQHLFLARLNHQAHDMFFEKVTLRELVINEIHQLRHIAILKGLGFNVDIPEMTMVYTDKRWMRMVIRQIISNAVKYSEHADIDISQTIENQKVRLHIQDYGSGIAKQDMPRIFQRGFAGKNSAHLYTSSGMGLYLVESVREALGLQIDIVSVVDEGTTVSLTFPQQNDYLQRMSGDKTVT</sequence>
<dbReference type="GO" id="GO:0005524">
    <property type="term" value="F:ATP binding"/>
    <property type="evidence" value="ECO:0007669"/>
    <property type="project" value="UniProtKB-KW"/>
</dbReference>
<dbReference type="EMBL" id="CP020773">
    <property type="protein sequence ID" value="ARJ51206.1"/>
    <property type="molecule type" value="Genomic_DNA"/>
</dbReference>
<evidence type="ECO:0000256" key="10">
    <source>
        <dbReference type="ARBA" id="ARBA00022989"/>
    </source>
</evidence>
<evidence type="ECO:0000256" key="8">
    <source>
        <dbReference type="ARBA" id="ARBA00022777"/>
    </source>
</evidence>
<keyword evidence="10 14" id="KW-1133">Transmembrane helix</keyword>
<dbReference type="EC" id="2.7.13.3" evidence="3"/>
<dbReference type="InterPro" id="IPR005467">
    <property type="entry name" value="His_kinase_dom"/>
</dbReference>
<evidence type="ECO:0000256" key="9">
    <source>
        <dbReference type="ARBA" id="ARBA00022840"/>
    </source>
</evidence>
<comment type="subcellular location">
    <subcellularLocation>
        <location evidence="2">Cell membrane</location>
        <topology evidence="2">Multi-pass membrane protein</topology>
    </subcellularLocation>
</comment>
<dbReference type="PRINTS" id="PR00344">
    <property type="entry name" value="BCTRLSENSOR"/>
</dbReference>
<evidence type="ECO:0000256" key="11">
    <source>
        <dbReference type="ARBA" id="ARBA00023012"/>
    </source>
</evidence>